<comment type="function">
    <text evidence="4">Converts 2-succinyl-6-hydroxy-2,4-cyclohexadiene-1-carboxylate (SHCHC) to 2-succinylbenzoate (OSB).</text>
</comment>
<evidence type="ECO:0000256" key="4">
    <source>
        <dbReference type="HAMAP-Rule" id="MF_00470"/>
    </source>
</evidence>
<dbReference type="InterPro" id="IPR029065">
    <property type="entry name" value="Enolase_C-like"/>
</dbReference>
<proteinExistence type="inferred from homology"/>
<evidence type="ECO:0000256" key="3">
    <source>
        <dbReference type="ARBA" id="ARBA00023239"/>
    </source>
</evidence>
<dbReference type="STRING" id="505317.OA57_01350"/>
<comment type="pathway">
    <text evidence="4">Quinol/quinone metabolism; 1,4-dihydroxy-2-naphthoate biosynthesis; 1,4-dihydroxy-2-naphthoate from chorismate: step 4/7.</text>
</comment>
<dbReference type="EMBL" id="JSUM01000002">
    <property type="protein sequence ID" value="KGQ71456.1"/>
    <property type="molecule type" value="Genomic_DNA"/>
</dbReference>
<dbReference type="Gene3D" id="3.30.390.10">
    <property type="entry name" value="Enolase-like, N-terminal domain"/>
    <property type="match status" value="1"/>
</dbReference>
<dbReference type="Pfam" id="PF13378">
    <property type="entry name" value="MR_MLE_C"/>
    <property type="match status" value="1"/>
</dbReference>
<dbReference type="GO" id="GO:0000287">
    <property type="term" value="F:magnesium ion binding"/>
    <property type="evidence" value="ECO:0007669"/>
    <property type="project" value="UniProtKB-UniRule"/>
</dbReference>
<dbReference type="InterPro" id="IPR029017">
    <property type="entry name" value="Enolase-like_N"/>
</dbReference>
<dbReference type="InterPro" id="IPR010196">
    <property type="entry name" value="OSB_synthase_MenC1"/>
</dbReference>
<dbReference type="SUPFAM" id="SSF54826">
    <property type="entry name" value="Enolase N-terminal domain-like"/>
    <property type="match status" value="1"/>
</dbReference>
<dbReference type="CDD" id="cd03320">
    <property type="entry name" value="OSBS"/>
    <property type="match status" value="1"/>
</dbReference>
<comment type="caution">
    <text evidence="7">The sequence shown here is derived from an EMBL/GenBank/DDBJ whole genome shotgun (WGS) entry which is preliminary data.</text>
</comment>
<dbReference type="SFLD" id="SFLDF00009">
    <property type="entry name" value="o-succinylbenzoate_synthase"/>
    <property type="match status" value="1"/>
</dbReference>
<feature type="domain" description="Mandelate racemase/muconate lactonizing enzyme C-terminal" evidence="6">
    <location>
        <begin position="122"/>
        <end position="217"/>
    </location>
</feature>
<dbReference type="HAMAP" id="MF_00470">
    <property type="entry name" value="MenC_1"/>
    <property type="match status" value="1"/>
</dbReference>
<dbReference type="SFLD" id="SFLDG00180">
    <property type="entry name" value="muconate_cycloisomerase"/>
    <property type="match status" value="1"/>
</dbReference>
<dbReference type="PANTHER" id="PTHR48073:SF2">
    <property type="entry name" value="O-SUCCINYLBENZOATE SYNTHASE"/>
    <property type="match status" value="1"/>
</dbReference>
<evidence type="ECO:0000313" key="7">
    <source>
        <dbReference type="EMBL" id="KGQ71456.1"/>
    </source>
</evidence>
<feature type="active site" description="Proton acceptor" evidence="4">
    <location>
        <position position="243"/>
    </location>
</feature>
<dbReference type="EC" id="4.2.1.113" evidence="4 5"/>
<dbReference type="GO" id="GO:0009234">
    <property type="term" value="P:menaquinone biosynthetic process"/>
    <property type="evidence" value="ECO:0007669"/>
    <property type="project" value="UniProtKB-UniRule"/>
</dbReference>
<keyword evidence="1 4" id="KW-0479">Metal-binding</keyword>
<feature type="binding site" evidence="4">
    <location>
        <position position="198"/>
    </location>
    <ligand>
        <name>Mg(2+)</name>
        <dbReference type="ChEBI" id="CHEBI:18420"/>
    </ligand>
</feature>
<comment type="pathway">
    <text evidence="4">Quinol/quinone metabolism; menaquinone biosynthesis.</text>
</comment>
<evidence type="ECO:0000259" key="6">
    <source>
        <dbReference type="SMART" id="SM00922"/>
    </source>
</evidence>
<comment type="catalytic activity">
    <reaction evidence="4">
        <text>(1R,6R)-6-hydroxy-2-succinyl-cyclohexa-2,4-diene-1-carboxylate = 2-succinylbenzoate + H2O</text>
        <dbReference type="Rhea" id="RHEA:10196"/>
        <dbReference type="ChEBI" id="CHEBI:15377"/>
        <dbReference type="ChEBI" id="CHEBI:18325"/>
        <dbReference type="ChEBI" id="CHEBI:58689"/>
        <dbReference type="EC" id="4.2.1.113"/>
    </reaction>
</comment>
<dbReference type="OrthoDB" id="3725747at2"/>
<dbReference type="RefSeq" id="WP_034612437.1">
    <property type="nucleotide sequence ID" value="NZ_JSUM01000002.1"/>
</dbReference>
<dbReference type="NCBIfam" id="NF003473">
    <property type="entry name" value="PRK05105.1"/>
    <property type="match status" value="1"/>
</dbReference>
<protein>
    <recommendedName>
        <fullName evidence="4 5">o-succinylbenzoate synthase</fullName>
        <shortName evidence="4">OSB synthase</shortName>
        <shortName evidence="4">OSBS</shortName>
        <ecNumber evidence="4 5">4.2.1.113</ecNumber>
    </recommendedName>
    <alternativeName>
        <fullName evidence="4">4-(2'-carboxyphenyl)-4-oxybutyric acid synthase</fullName>
    </alternativeName>
    <alternativeName>
        <fullName evidence="4">o-succinylbenzoic acid synthase</fullName>
    </alternativeName>
</protein>
<dbReference type="SUPFAM" id="SSF51604">
    <property type="entry name" value="Enolase C-terminal domain-like"/>
    <property type="match status" value="1"/>
</dbReference>
<sequence>MTIRSYHLYRYSIPVDSQVVLRNRFLKKREGLLVQIKCGRHEGWGEIAPLPEFSRETLEQAQAQTALWLQQWDDARSRNEKLSLDGLYPSVAFGLSCALAEMKGELGETGNYQTAPLCYGDPDELYDQLEQMPGEKVAKVKVGLYEANRDGLIADMLLEAVPDLRLRLDANRAWTAAKAQMFAKYVKPEHRTRIQFLEEPCKTPEESRQFAAESGIAIAWDESVREADFKVEAEPHLAAIVIKPTLVGSLQKCIALIQQARQQGIMAVISSSIESSFGLTQLARIAQQYTPNVIPGLDTLDLMDFQLIRPWPGSTLPLLELGCERVEKII</sequence>
<name>A0A0A3AQ19_9PAST</name>
<dbReference type="AlphaFoldDB" id="A0A0A3AQ19"/>
<dbReference type="GO" id="GO:0043748">
    <property type="term" value="F:O-succinylbenzoate synthase activity"/>
    <property type="evidence" value="ECO:0007669"/>
    <property type="project" value="UniProtKB-EC"/>
</dbReference>
<feature type="binding site" evidence="4">
    <location>
        <position position="169"/>
    </location>
    <ligand>
        <name>Mg(2+)</name>
        <dbReference type="ChEBI" id="CHEBI:18420"/>
    </ligand>
</feature>
<accession>A0A0A3AQ19</accession>
<dbReference type="Proteomes" id="UP000030380">
    <property type="component" value="Unassembled WGS sequence"/>
</dbReference>
<keyword evidence="2 4" id="KW-0460">Magnesium</keyword>
<dbReference type="SFLD" id="SFLDS00001">
    <property type="entry name" value="Enolase"/>
    <property type="match status" value="1"/>
</dbReference>
<evidence type="ECO:0000256" key="2">
    <source>
        <dbReference type="ARBA" id="ARBA00022842"/>
    </source>
</evidence>
<evidence type="ECO:0000256" key="1">
    <source>
        <dbReference type="ARBA" id="ARBA00022723"/>
    </source>
</evidence>
<dbReference type="Pfam" id="PF21508">
    <property type="entry name" value="MenC_N"/>
    <property type="match status" value="1"/>
</dbReference>
<keyword evidence="4" id="KW-0474">Menaquinone biosynthesis</keyword>
<dbReference type="InterPro" id="IPR041338">
    <property type="entry name" value="OSBS_N"/>
</dbReference>
<dbReference type="NCBIfam" id="TIGR01927">
    <property type="entry name" value="menC_gam_Gplu"/>
    <property type="match status" value="1"/>
</dbReference>
<dbReference type="UniPathway" id="UPA01057">
    <property type="reaction ID" value="UER00165"/>
</dbReference>
<keyword evidence="3 4" id="KW-0456">Lyase</keyword>
<gene>
    <name evidence="4" type="primary">menC</name>
    <name evidence="7" type="ORF">OA57_01350</name>
</gene>
<dbReference type="UniPathway" id="UPA00079"/>
<dbReference type="InterPro" id="IPR013342">
    <property type="entry name" value="Mandelate_racemase_C"/>
</dbReference>
<evidence type="ECO:0000256" key="5">
    <source>
        <dbReference type="NCBIfam" id="TIGR01927"/>
    </source>
</evidence>
<dbReference type="SMART" id="SM00922">
    <property type="entry name" value="MR_MLE"/>
    <property type="match status" value="1"/>
</dbReference>
<evidence type="ECO:0000313" key="8">
    <source>
        <dbReference type="Proteomes" id="UP000030380"/>
    </source>
</evidence>
<comment type="cofactor">
    <cofactor evidence="4">
        <name>a divalent metal cation</name>
        <dbReference type="ChEBI" id="CHEBI:60240"/>
    </cofactor>
</comment>
<keyword evidence="8" id="KW-1185">Reference proteome</keyword>
<dbReference type="Gene3D" id="3.20.20.120">
    <property type="entry name" value="Enolase-like C-terminal domain"/>
    <property type="match status" value="1"/>
</dbReference>
<dbReference type="PANTHER" id="PTHR48073">
    <property type="entry name" value="O-SUCCINYLBENZOATE SYNTHASE-RELATED"/>
    <property type="match status" value="1"/>
</dbReference>
<organism evidence="7 8">
    <name type="scientific">Chelonobacter oris</name>
    <dbReference type="NCBI Taxonomy" id="505317"/>
    <lineage>
        <taxon>Bacteria</taxon>
        <taxon>Pseudomonadati</taxon>
        <taxon>Pseudomonadota</taxon>
        <taxon>Gammaproteobacteria</taxon>
        <taxon>Pasteurellales</taxon>
        <taxon>Pasteurellaceae</taxon>
        <taxon>Chelonobacter</taxon>
    </lineage>
</organism>
<feature type="active site" description="Proton donor" evidence="4">
    <location>
        <position position="141"/>
    </location>
</feature>
<comment type="similarity">
    <text evidence="4">Belongs to the mandelate racemase/muconate lactonizing enzyme family. MenC type 1 subfamily.</text>
</comment>
<reference evidence="7 8" key="1">
    <citation type="submission" date="2014-11" db="EMBL/GenBank/DDBJ databases">
        <title>Draft genome sequence of Chelonobacter oris 1662T, associated with respiratory disease in Hermann's Tortoises.</title>
        <authorList>
            <person name="Kudirkiene E."/>
            <person name="Hansen M.J."/>
            <person name="Bojesen A.M."/>
        </authorList>
    </citation>
    <scope>NUCLEOTIDE SEQUENCE [LARGE SCALE GENOMIC DNA]</scope>
    <source>
        <strain evidence="7 8">1662</strain>
    </source>
</reference>
<dbReference type="InterPro" id="IPR036849">
    <property type="entry name" value="Enolase-like_C_sf"/>
</dbReference>
<feature type="binding site" evidence="4">
    <location>
        <position position="221"/>
    </location>
    <ligand>
        <name>Mg(2+)</name>
        <dbReference type="ChEBI" id="CHEBI:18420"/>
    </ligand>
</feature>